<comment type="subcellular location">
    <subcellularLocation>
        <location evidence="3">Cytoplasm</location>
    </subcellularLocation>
    <subcellularLocation>
        <location evidence="2">Nucleus</location>
    </subcellularLocation>
</comment>
<dbReference type="Proteomes" id="UP000249464">
    <property type="component" value="Unassembled WGS sequence"/>
</dbReference>
<evidence type="ECO:0000256" key="15">
    <source>
        <dbReference type="ARBA" id="ARBA00074321"/>
    </source>
</evidence>
<keyword evidence="10" id="KW-0539">Nucleus</keyword>
<evidence type="ECO:0000256" key="6">
    <source>
        <dbReference type="ARBA" id="ARBA00022490"/>
    </source>
</evidence>
<evidence type="ECO:0000259" key="17">
    <source>
        <dbReference type="PROSITE" id="PS51747"/>
    </source>
</evidence>
<keyword evidence="7" id="KW-0479">Metal-binding</keyword>
<keyword evidence="19" id="KW-1185">Reference proteome</keyword>
<dbReference type="GO" id="GO:0019858">
    <property type="term" value="P:cytosine metabolic process"/>
    <property type="evidence" value="ECO:0007669"/>
    <property type="project" value="UniProtKB-ARBA"/>
</dbReference>
<dbReference type="PANTHER" id="PTHR11079">
    <property type="entry name" value="CYTOSINE DEAMINASE FAMILY MEMBER"/>
    <property type="match status" value="1"/>
</dbReference>
<comment type="pathway">
    <text evidence="13">Pyrimidine metabolism; UMP biosynthesis via salvage pathway; uracil from cytosine: step 1/1.</text>
</comment>
<proteinExistence type="inferred from homology"/>
<evidence type="ECO:0000256" key="10">
    <source>
        <dbReference type="ARBA" id="ARBA00023242"/>
    </source>
</evidence>
<dbReference type="PROSITE" id="PS51747">
    <property type="entry name" value="CYT_DCMP_DEAMINASES_2"/>
    <property type="match status" value="1"/>
</dbReference>
<dbReference type="GO" id="GO:0046872">
    <property type="term" value="F:metal ion binding"/>
    <property type="evidence" value="ECO:0007669"/>
    <property type="project" value="UniProtKB-KW"/>
</dbReference>
<comment type="function">
    <text evidence="12">Catalyzes the hydrolytic deamination of cytosine to uracil or 5-methylcytosine to thymine. Is involved in the pyrimidine salvage pathway, which allows the cell to utilize cytosine for pyrimidine nucleotide synthesis.</text>
</comment>
<keyword evidence="8" id="KW-0378">Hydrolase</keyword>
<dbReference type="PANTHER" id="PTHR11079:SF190">
    <property type="entry name" value="CYTOSINE DEAMINASE"/>
    <property type="match status" value="1"/>
</dbReference>
<comment type="subunit">
    <text evidence="5">Homodimer.</text>
</comment>
<evidence type="ECO:0000256" key="12">
    <source>
        <dbReference type="ARBA" id="ARBA00056232"/>
    </source>
</evidence>
<gene>
    <name evidence="18" type="primary">BQ5605_C007g04427</name>
    <name evidence="18" type="ORF">BQ5605_C007G04427</name>
</gene>
<comment type="catalytic activity">
    <reaction evidence="11">
        <text>cytosine + H2O + H(+) = uracil + NH4(+)</text>
        <dbReference type="Rhea" id="RHEA:20605"/>
        <dbReference type="ChEBI" id="CHEBI:15377"/>
        <dbReference type="ChEBI" id="CHEBI:15378"/>
        <dbReference type="ChEBI" id="CHEBI:16040"/>
        <dbReference type="ChEBI" id="CHEBI:17568"/>
        <dbReference type="ChEBI" id="CHEBI:28938"/>
        <dbReference type="EC" id="3.5.4.1"/>
    </reaction>
</comment>
<evidence type="ECO:0000256" key="4">
    <source>
        <dbReference type="ARBA" id="ARBA00006576"/>
    </source>
</evidence>
<sequence>MSSCETPPSPPLRLTAPHQPLQLKTMLVPSNPIKTAPTRNPKESDVRNMLHAIYQVSAVVQDRFGVPIGAALVRESDGEVIGVGRNRRVQQGSAIRHGETDCLENIGRLSAQAYRDATIYSTLSPCPMCSGAIILYGIKKVVLGENESFLGGESILRDHGVEVVNLDSEKCKGLMREFIRQKPEVWNEVSDAAGHLWTAGKRRRAVARMWGVVFYVGEGWS</sequence>
<dbReference type="GO" id="GO:0004131">
    <property type="term" value="F:cytosine deaminase activity"/>
    <property type="evidence" value="ECO:0007669"/>
    <property type="project" value="UniProtKB-EC"/>
</dbReference>
<evidence type="ECO:0000313" key="18">
    <source>
        <dbReference type="EMBL" id="SGY60410.1"/>
    </source>
</evidence>
<dbReference type="Pfam" id="PF00383">
    <property type="entry name" value="dCMP_cyt_deam_1"/>
    <property type="match status" value="1"/>
</dbReference>
<dbReference type="FunFam" id="3.40.140.10:FF:000016">
    <property type="entry name" value="Cytosine deaminase"/>
    <property type="match status" value="1"/>
</dbReference>
<evidence type="ECO:0000256" key="8">
    <source>
        <dbReference type="ARBA" id="ARBA00022801"/>
    </source>
</evidence>
<evidence type="ECO:0000256" key="7">
    <source>
        <dbReference type="ARBA" id="ARBA00022723"/>
    </source>
</evidence>
<dbReference type="SUPFAM" id="SSF53927">
    <property type="entry name" value="Cytidine deaminase-like"/>
    <property type="match status" value="1"/>
</dbReference>
<evidence type="ECO:0000256" key="5">
    <source>
        <dbReference type="ARBA" id="ARBA00011738"/>
    </source>
</evidence>
<reference evidence="18 19" key="1">
    <citation type="submission" date="2016-11" db="EMBL/GenBank/DDBJ databases">
        <authorList>
            <person name="Jaros S."/>
            <person name="Januszkiewicz K."/>
            <person name="Wedrychowicz H."/>
        </authorList>
    </citation>
    <scope>NUCLEOTIDE SEQUENCE [LARGE SCALE GENOMIC DNA]</scope>
</reference>
<dbReference type="InterPro" id="IPR016193">
    <property type="entry name" value="Cytidine_deaminase-like"/>
</dbReference>
<dbReference type="EC" id="3.5.4.1" evidence="14"/>
<dbReference type="STRING" id="796604.A0A2X0M6W2"/>
<comment type="cofactor">
    <cofactor evidence="1">
        <name>Zn(2+)</name>
        <dbReference type="ChEBI" id="CHEBI:29105"/>
    </cofactor>
</comment>
<dbReference type="InterPro" id="IPR002125">
    <property type="entry name" value="CMP_dCMP_dom"/>
</dbReference>
<dbReference type="GO" id="GO:0005634">
    <property type="term" value="C:nucleus"/>
    <property type="evidence" value="ECO:0007669"/>
    <property type="project" value="UniProtKB-SubCell"/>
</dbReference>
<dbReference type="GO" id="GO:0005737">
    <property type="term" value="C:cytoplasm"/>
    <property type="evidence" value="ECO:0007669"/>
    <property type="project" value="UniProtKB-SubCell"/>
</dbReference>
<evidence type="ECO:0000256" key="11">
    <source>
        <dbReference type="ARBA" id="ARBA00050113"/>
    </source>
</evidence>
<evidence type="ECO:0000256" key="13">
    <source>
        <dbReference type="ARBA" id="ARBA00060700"/>
    </source>
</evidence>
<organism evidence="18 19">
    <name type="scientific">Microbotryum silenes-dioicae</name>
    <dbReference type="NCBI Taxonomy" id="796604"/>
    <lineage>
        <taxon>Eukaryota</taxon>
        <taxon>Fungi</taxon>
        <taxon>Dikarya</taxon>
        <taxon>Basidiomycota</taxon>
        <taxon>Pucciniomycotina</taxon>
        <taxon>Microbotryomycetes</taxon>
        <taxon>Microbotryales</taxon>
        <taxon>Microbotryaceae</taxon>
        <taxon>Microbotryum</taxon>
    </lineage>
</organism>
<name>A0A2X0M6W2_9BASI</name>
<evidence type="ECO:0000256" key="14">
    <source>
        <dbReference type="ARBA" id="ARBA00066550"/>
    </source>
</evidence>
<dbReference type="GO" id="GO:0008835">
    <property type="term" value="F:diaminohydroxyphosphoribosylaminopyrimidine deaminase activity"/>
    <property type="evidence" value="ECO:0007669"/>
    <property type="project" value="TreeGrafter"/>
</dbReference>
<evidence type="ECO:0000256" key="2">
    <source>
        <dbReference type="ARBA" id="ARBA00004123"/>
    </source>
</evidence>
<evidence type="ECO:0000256" key="3">
    <source>
        <dbReference type="ARBA" id="ARBA00004496"/>
    </source>
</evidence>
<feature type="domain" description="CMP/dCMP-type deaminase" evidence="17">
    <location>
        <begin position="44"/>
        <end position="163"/>
    </location>
</feature>
<accession>A0A2X0M6W2</accession>
<dbReference type="CDD" id="cd01285">
    <property type="entry name" value="nucleoside_deaminase"/>
    <property type="match status" value="1"/>
</dbReference>
<keyword evidence="9" id="KW-0862">Zinc</keyword>
<dbReference type="Gene3D" id="3.40.140.10">
    <property type="entry name" value="Cytidine Deaminase, domain 2"/>
    <property type="match status" value="1"/>
</dbReference>
<evidence type="ECO:0000313" key="19">
    <source>
        <dbReference type="Proteomes" id="UP000249464"/>
    </source>
</evidence>
<comment type="similarity">
    <text evidence="4">Belongs to the cytidine and deoxycytidylate deaminase family.</text>
</comment>
<keyword evidence="6" id="KW-0963">Cytoplasm</keyword>
<evidence type="ECO:0000256" key="9">
    <source>
        <dbReference type="ARBA" id="ARBA00022833"/>
    </source>
</evidence>
<evidence type="ECO:0000256" key="1">
    <source>
        <dbReference type="ARBA" id="ARBA00001947"/>
    </source>
</evidence>
<dbReference type="EMBL" id="FQNC01000045">
    <property type="protein sequence ID" value="SGY60410.1"/>
    <property type="molecule type" value="Genomic_DNA"/>
</dbReference>
<protein>
    <recommendedName>
        <fullName evidence="15">Cytosine deaminase</fullName>
        <ecNumber evidence="14">3.5.4.1</ecNumber>
    </recommendedName>
    <alternativeName>
        <fullName evidence="16">Cytosine aminohydrolase</fullName>
    </alternativeName>
</protein>
<dbReference type="AlphaFoldDB" id="A0A2X0M6W2"/>
<evidence type="ECO:0000256" key="16">
    <source>
        <dbReference type="ARBA" id="ARBA00084039"/>
    </source>
</evidence>